<dbReference type="InterPro" id="IPR051165">
    <property type="entry name" value="Multifunctional_ANK_Repeat"/>
</dbReference>
<proteinExistence type="predicted"/>
<dbReference type="SUPFAM" id="SSF48403">
    <property type="entry name" value="Ankyrin repeat"/>
    <property type="match status" value="1"/>
</dbReference>
<keyword evidence="2" id="KW-0040">ANK repeat</keyword>
<dbReference type="SMART" id="SM00248">
    <property type="entry name" value="ANK"/>
    <property type="match status" value="4"/>
</dbReference>
<evidence type="ECO:0000313" key="5">
    <source>
        <dbReference type="Proteomes" id="UP001174936"/>
    </source>
</evidence>
<evidence type="ECO:0000313" key="4">
    <source>
        <dbReference type="EMBL" id="KAK0647120.1"/>
    </source>
</evidence>
<protein>
    <submittedName>
        <fullName evidence="4">Uncharacterized protein</fullName>
    </submittedName>
</protein>
<gene>
    <name evidence="4" type="ORF">B0T16DRAFT_414719</name>
</gene>
<evidence type="ECO:0000256" key="3">
    <source>
        <dbReference type="SAM" id="MobiDB-lite"/>
    </source>
</evidence>
<evidence type="ECO:0000256" key="1">
    <source>
        <dbReference type="ARBA" id="ARBA00022737"/>
    </source>
</evidence>
<organism evidence="4 5">
    <name type="scientific">Cercophora newfieldiana</name>
    <dbReference type="NCBI Taxonomy" id="92897"/>
    <lineage>
        <taxon>Eukaryota</taxon>
        <taxon>Fungi</taxon>
        <taxon>Dikarya</taxon>
        <taxon>Ascomycota</taxon>
        <taxon>Pezizomycotina</taxon>
        <taxon>Sordariomycetes</taxon>
        <taxon>Sordariomycetidae</taxon>
        <taxon>Sordariales</taxon>
        <taxon>Lasiosphaeriaceae</taxon>
        <taxon>Cercophora</taxon>
    </lineage>
</organism>
<comment type="caution">
    <text evidence="4">The sequence shown here is derived from an EMBL/GenBank/DDBJ whole genome shotgun (WGS) entry which is preliminary data.</text>
</comment>
<dbReference type="Pfam" id="PF00023">
    <property type="entry name" value="Ank"/>
    <property type="match status" value="1"/>
</dbReference>
<dbReference type="AlphaFoldDB" id="A0AA40CQ92"/>
<reference evidence="4" key="1">
    <citation type="submission" date="2023-06" db="EMBL/GenBank/DDBJ databases">
        <title>Genome-scale phylogeny and comparative genomics of the fungal order Sordariales.</title>
        <authorList>
            <consortium name="Lawrence Berkeley National Laboratory"/>
            <person name="Hensen N."/>
            <person name="Bonometti L."/>
            <person name="Westerberg I."/>
            <person name="Brannstrom I.O."/>
            <person name="Guillou S."/>
            <person name="Cros-Aarteil S."/>
            <person name="Calhoun S."/>
            <person name="Haridas S."/>
            <person name="Kuo A."/>
            <person name="Mondo S."/>
            <person name="Pangilinan J."/>
            <person name="Riley R."/>
            <person name="Labutti K."/>
            <person name="Andreopoulos B."/>
            <person name="Lipzen A."/>
            <person name="Chen C."/>
            <person name="Yanf M."/>
            <person name="Daum C."/>
            <person name="Ng V."/>
            <person name="Clum A."/>
            <person name="Steindorff A."/>
            <person name="Ohm R."/>
            <person name="Martin F."/>
            <person name="Silar P."/>
            <person name="Natvig D."/>
            <person name="Lalanne C."/>
            <person name="Gautier V."/>
            <person name="Ament-Velasquez S.L."/>
            <person name="Kruys A."/>
            <person name="Hutchinson M.I."/>
            <person name="Powell A.J."/>
            <person name="Barry K."/>
            <person name="Miller A.N."/>
            <person name="Grigoriev I.V."/>
            <person name="Debuchy R."/>
            <person name="Gladieux P."/>
            <person name="Thoren M.H."/>
            <person name="Johannesson H."/>
        </authorList>
    </citation>
    <scope>NUCLEOTIDE SEQUENCE</scope>
    <source>
        <strain evidence="4">SMH2532-1</strain>
    </source>
</reference>
<dbReference type="Gene3D" id="1.25.40.20">
    <property type="entry name" value="Ankyrin repeat-containing domain"/>
    <property type="match status" value="2"/>
</dbReference>
<dbReference type="PANTHER" id="PTHR24123:SF141">
    <property type="entry name" value="ANKYRIN 2, ISOFORM U"/>
    <property type="match status" value="1"/>
</dbReference>
<keyword evidence="1" id="KW-0677">Repeat</keyword>
<feature type="region of interest" description="Disordered" evidence="3">
    <location>
        <begin position="497"/>
        <end position="526"/>
    </location>
</feature>
<dbReference type="InterPro" id="IPR002110">
    <property type="entry name" value="Ankyrin_rpt"/>
</dbReference>
<feature type="compositionally biased region" description="Basic residues" evidence="3">
    <location>
        <begin position="509"/>
        <end position="526"/>
    </location>
</feature>
<evidence type="ECO:0000256" key="2">
    <source>
        <dbReference type="ARBA" id="ARBA00023043"/>
    </source>
</evidence>
<dbReference type="Proteomes" id="UP001174936">
    <property type="component" value="Unassembled WGS sequence"/>
</dbReference>
<accession>A0AA40CQ92</accession>
<dbReference type="EMBL" id="JAULSV010000004">
    <property type="protein sequence ID" value="KAK0647120.1"/>
    <property type="molecule type" value="Genomic_DNA"/>
</dbReference>
<name>A0AA40CQ92_9PEZI</name>
<dbReference type="PANTHER" id="PTHR24123">
    <property type="entry name" value="ANKYRIN REPEAT-CONTAINING"/>
    <property type="match status" value="1"/>
</dbReference>
<keyword evidence="5" id="KW-1185">Reference proteome</keyword>
<dbReference type="InterPro" id="IPR036770">
    <property type="entry name" value="Ankyrin_rpt-contain_sf"/>
</dbReference>
<sequence length="526" mass="58822">MAGILGLPEEIIHMILVEAICNRRFRRALRLKLVCKRFRDAFQPALFESRRLDHTENETVARRASQYRVPVHVGAHRAVYGQRHGADKMWHQYLMYLARNEKHRSAGGSGPFSEIRCIVDAFCAETSADYDATLAAACWLVLDRAANNLDTYQRCHAWQRHRAHPQASNWPPVEFDLNANLLSLAAYLGQEAVTSRLLASGQSPATDNCLLPSPMESAAFAGNANMLSLLQEHRPNPPLGTMTETNKADLAAVYGAAVRGDLDILKLALYPPSRRDNDGKIFGERFRELWPNSTSAGVDLCRALCAAGSWDVYQYLNSAFQPQYSHAGFAHARGNAAYEALRTNAERGNIDMVRGLLDAAEQQHQEFTSHHRECILHLAVRGCHEDVVDLLLDRGWTPDRHGQALNAAATAGSLTLVKKLISHGAQIDKNQFGSFHHALANAIYLEHTDMVQYLLSLQTPTVEFQTKLLEKMTKDRKTVYRWDLDSMLEFVRNGFGGRISPATNSPPRSTRRQGTRTSTRIRAKTG</sequence>